<evidence type="ECO:0000313" key="2">
    <source>
        <dbReference type="EMBL" id="KAF2872690.1"/>
    </source>
</evidence>
<accession>A0A7C8IF92</accession>
<dbReference type="Proteomes" id="UP000481861">
    <property type="component" value="Unassembled WGS sequence"/>
</dbReference>
<gene>
    <name evidence="2" type="ORF">BDV95DRAFT_594013</name>
</gene>
<feature type="region of interest" description="Disordered" evidence="1">
    <location>
        <begin position="20"/>
        <end position="54"/>
    </location>
</feature>
<comment type="caution">
    <text evidence="2">The sequence shown here is derived from an EMBL/GenBank/DDBJ whole genome shotgun (WGS) entry which is preliminary data.</text>
</comment>
<keyword evidence="3" id="KW-1185">Reference proteome</keyword>
<protein>
    <submittedName>
        <fullName evidence="2">Uncharacterized protein</fullName>
    </submittedName>
</protein>
<dbReference type="AlphaFoldDB" id="A0A7C8IF92"/>
<name>A0A7C8IF92_9PLEO</name>
<sequence>MSRKINTVDQELPRQNCQALLSDDHPRHRPNPVLNERHTQLRGGRRSRVGARDHELGARRERLLREALDDPGEAFEGGGNEFRDVVALAEERQRGGGFGHGPLGAGGDGQPQRAGFVRVLGGADGWVDEEVLGLADAAVRGVEALVFEPGEEDEEVDDGGAADGEGGVVVRVEEGGVGVGELGGEVAGVGGELGLGDGEDAEVA</sequence>
<organism evidence="2 3">
    <name type="scientific">Massariosphaeria phaeospora</name>
    <dbReference type="NCBI Taxonomy" id="100035"/>
    <lineage>
        <taxon>Eukaryota</taxon>
        <taxon>Fungi</taxon>
        <taxon>Dikarya</taxon>
        <taxon>Ascomycota</taxon>
        <taxon>Pezizomycotina</taxon>
        <taxon>Dothideomycetes</taxon>
        <taxon>Pleosporomycetidae</taxon>
        <taxon>Pleosporales</taxon>
        <taxon>Pleosporales incertae sedis</taxon>
        <taxon>Massariosphaeria</taxon>
    </lineage>
</organism>
<dbReference type="EMBL" id="JAADJZ010000009">
    <property type="protein sequence ID" value="KAF2872690.1"/>
    <property type="molecule type" value="Genomic_DNA"/>
</dbReference>
<reference evidence="2 3" key="1">
    <citation type="submission" date="2020-01" db="EMBL/GenBank/DDBJ databases">
        <authorList>
            <consortium name="DOE Joint Genome Institute"/>
            <person name="Haridas S."/>
            <person name="Albert R."/>
            <person name="Binder M."/>
            <person name="Bloem J."/>
            <person name="Labutti K."/>
            <person name="Salamov A."/>
            <person name="Andreopoulos B."/>
            <person name="Baker S.E."/>
            <person name="Barry K."/>
            <person name="Bills G."/>
            <person name="Bluhm B.H."/>
            <person name="Cannon C."/>
            <person name="Castanera R."/>
            <person name="Culley D.E."/>
            <person name="Daum C."/>
            <person name="Ezra D."/>
            <person name="Gonzalez J.B."/>
            <person name="Henrissat B."/>
            <person name="Kuo A."/>
            <person name="Liang C."/>
            <person name="Lipzen A."/>
            <person name="Lutzoni F."/>
            <person name="Magnuson J."/>
            <person name="Mondo S."/>
            <person name="Nolan M."/>
            <person name="Ohm R."/>
            <person name="Pangilinan J."/>
            <person name="Park H.-J.H."/>
            <person name="Ramirez L."/>
            <person name="Alfaro M."/>
            <person name="Sun H."/>
            <person name="Tritt A."/>
            <person name="Yoshinaga Y."/>
            <person name="Zwiers L.-H.L."/>
            <person name="Turgeon B.G."/>
            <person name="Goodwin S.B."/>
            <person name="Spatafora J.W."/>
            <person name="Crous P.W."/>
            <person name="Grigoriev I.V."/>
        </authorList>
    </citation>
    <scope>NUCLEOTIDE SEQUENCE [LARGE SCALE GENOMIC DNA]</scope>
    <source>
        <strain evidence="2 3">CBS 611.86</strain>
    </source>
</reference>
<evidence type="ECO:0000256" key="1">
    <source>
        <dbReference type="SAM" id="MobiDB-lite"/>
    </source>
</evidence>
<proteinExistence type="predicted"/>
<evidence type="ECO:0000313" key="3">
    <source>
        <dbReference type="Proteomes" id="UP000481861"/>
    </source>
</evidence>